<proteinExistence type="predicted"/>
<accession>X1AEZ4</accession>
<dbReference type="EMBL" id="BART01006893">
    <property type="protein sequence ID" value="GAG71293.1"/>
    <property type="molecule type" value="Genomic_DNA"/>
</dbReference>
<dbReference type="AlphaFoldDB" id="X1AEZ4"/>
<feature type="non-terminal residue" evidence="1">
    <location>
        <position position="1"/>
    </location>
</feature>
<sequence length="62" mass="7446">SEKEEAIFRVSDAVILLKRLEIVKYELYILFLIDDESKKDIINQNLQDFLNRTQDLLLRYIS</sequence>
<gene>
    <name evidence="1" type="ORF">S01H4_15732</name>
</gene>
<name>X1AEZ4_9ZZZZ</name>
<protein>
    <submittedName>
        <fullName evidence="1">Uncharacterized protein</fullName>
    </submittedName>
</protein>
<reference evidence="1" key="1">
    <citation type="journal article" date="2014" name="Front. Microbiol.">
        <title>High frequency of phylogenetically diverse reductive dehalogenase-homologous genes in deep subseafloor sedimentary metagenomes.</title>
        <authorList>
            <person name="Kawai M."/>
            <person name="Futagami T."/>
            <person name="Toyoda A."/>
            <person name="Takaki Y."/>
            <person name="Nishi S."/>
            <person name="Hori S."/>
            <person name="Arai W."/>
            <person name="Tsubouchi T."/>
            <person name="Morono Y."/>
            <person name="Uchiyama I."/>
            <person name="Ito T."/>
            <person name="Fujiyama A."/>
            <person name="Inagaki F."/>
            <person name="Takami H."/>
        </authorList>
    </citation>
    <scope>NUCLEOTIDE SEQUENCE</scope>
    <source>
        <strain evidence="1">Expedition CK06-06</strain>
    </source>
</reference>
<organism evidence="1">
    <name type="scientific">marine sediment metagenome</name>
    <dbReference type="NCBI Taxonomy" id="412755"/>
    <lineage>
        <taxon>unclassified sequences</taxon>
        <taxon>metagenomes</taxon>
        <taxon>ecological metagenomes</taxon>
    </lineage>
</organism>
<comment type="caution">
    <text evidence="1">The sequence shown here is derived from an EMBL/GenBank/DDBJ whole genome shotgun (WGS) entry which is preliminary data.</text>
</comment>
<evidence type="ECO:0000313" key="1">
    <source>
        <dbReference type="EMBL" id="GAG71293.1"/>
    </source>
</evidence>